<dbReference type="EMBL" id="QJJU01000006">
    <property type="protein sequence ID" value="PXX09216.1"/>
    <property type="molecule type" value="Genomic_DNA"/>
</dbReference>
<keyword evidence="2" id="KW-0732">Signal</keyword>
<evidence type="ECO:0000256" key="1">
    <source>
        <dbReference type="SAM" id="MobiDB-lite"/>
    </source>
</evidence>
<protein>
    <recommendedName>
        <fullName evidence="5">Intersectin-EH binding protein Ibp1</fullName>
    </recommendedName>
</protein>
<evidence type="ECO:0000313" key="3">
    <source>
        <dbReference type="EMBL" id="PXX09216.1"/>
    </source>
</evidence>
<evidence type="ECO:0000313" key="4">
    <source>
        <dbReference type="Proteomes" id="UP000247781"/>
    </source>
</evidence>
<proteinExistence type="predicted"/>
<reference evidence="3 4" key="2">
    <citation type="submission" date="2018-06" db="EMBL/GenBank/DDBJ databases">
        <title>Sequencing of bacterial isolates from soil warming experiment in Harvard Forest, Massachusetts, USA.</title>
        <authorList>
            <person name="Deangelis K.PhD."/>
        </authorList>
    </citation>
    <scope>NUCLEOTIDE SEQUENCE [LARGE SCALE GENOMIC DNA]</scope>
    <source>
        <strain evidence="3 4">GAS496</strain>
    </source>
</reference>
<organism evidence="3 4">
    <name type="scientific">Mycolicibacterium moriokaense</name>
    <dbReference type="NCBI Taxonomy" id="39691"/>
    <lineage>
        <taxon>Bacteria</taxon>
        <taxon>Bacillati</taxon>
        <taxon>Actinomycetota</taxon>
        <taxon>Actinomycetes</taxon>
        <taxon>Mycobacteriales</taxon>
        <taxon>Mycobacteriaceae</taxon>
        <taxon>Mycolicibacterium</taxon>
    </lineage>
</organism>
<dbReference type="Proteomes" id="UP000247781">
    <property type="component" value="Unassembled WGS sequence"/>
</dbReference>
<gene>
    <name evidence="3" type="ORF">C8E89_106142</name>
</gene>
<sequence length="76" mass="7538">MTRHKLIIPALAAIASAAVVGGLTATAHAAPIGPCAEVPFIGVCVPASEQPSPPTQHNLGEVALPPDAGSGMQFTN</sequence>
<feature type="chain" id="PRO_5016237337" description="Intersectin-EH binding protein Ibp1" evidence="2">
    <location>
        <begin position="30"/>
        <end position="76"/>
    </location>
</feature>
<name>A0A318HLH3_9MYCO</name>
<feature type="region of interest" description="Disordered" evidence="1">
    <location>
        <begin position="47"/>
        <end position="76"/>
    </location>
</feature>
<dbReference type="AlphaFoldDB" id="A0A318HLH3"/>
<dbReference type="RefSeq" id="WP_110316213.1">
    <property type="nucleotide sequence ID" value="NZ_QJJU01000006.1"/>
</dbReference>
<evidence type="ECO:0008006" key="5">
    <source>
        <dbReference type="Google" id="ProtNLM"/>
    </source>
</evidence>
<dbReference type="OrthoDB" id="4641692at2"/>
<comment type="caution">
    <text evidence="3">The sequence shown here is derived from an EMBL/GenBank/DDBJ whole genome shotgun (WGS) entry which is preliminary data.</text>
</comment>
<feature type="signal peptide" evidence="2">
    <location>
        <begin position="1"/>
        <end position="29"/>
    </location>
</feature>
<reference evidence="4" key="1">
    <citation type="submission" date="2018-05" db="EMBL/GenBank/DDBJ databases">
        <authorList>
            <person name="Deangelis K."/>
            <person name="Huntemann M."/>
            <person name="Clum A."/>
            <person name="Pillay M."/>
            <person name="Palaniappan K."/>
            <person name="Varghese N."/>
            <person name="Mikhailova N."/>
            <person name="Stamatis D."/>
            <person name="Reddy T."/>
            <person name="Daum C."/>
            <person name="Shapiro N."/>
            <person name="Ivanova N."/>
            <person name="Kyrpides N."/>
            <person name="Woyke T."/>
        </authorList>
    </citation>
    <scope>NUCLEOTIDE SEQUENCE [LARGE SCALE GENOMIC DNA]</scope>
    <source>
        <strain evidence="4">GAS496</strain>
    </source>
</reference>
<accession>A0A318HLH3</accession>
<keyword evidence="4" id="KW-1185">Reference proteome</keyword>
<evidence type="ECO:0000256" key="2">
    <source>
        <dbReference type="SAM" id="SignalP"/>
    </source>
</evidence>